<proteinExistence type="predicted"/>
<dbReference type="SUPFAM" id="SSF46894">
    <property type="entry name" value="C-terminal effector domain of the bipartite response regulators"/>
    <property type="match status" value="1"/>
</dbReference>
<dbReference type="PANTHER" id="PTHR43214">
    <property type="entry name" value="TWO-COMPONENT RESPONSE REGULATOR"/>
    <property type="match status" value="1"/>
</dbReference>
<dbReference type="PANTHER" id="PTHR43214:SF24">
    <property type="entry name" value="TRANSCRIPTIONAL REGULATORY PROTEIN NARL-RELATED"/>
    <property type="match status" value="1"/>
</dbReference>
<dbReference type="PRINTS" id="PR00038">
    <property type="entry name" value="HTHLUXR"/>
</dbReference>
<dbReference type="InterPro" id="IPR000792">
    <property type="entry name" value="Tscrpt_reg_LuxR_C"/>
</dbReference>
<feature type="domain" description="HTH luxR-type" evidence="5">
    <location>
        <begin position="93"/>
        <end position="157"/>
    </location>
</feature>
<dbReference type="SUPFAM" id="SSF52172">
    <property type="entry name" value="CheY-like"/>
    <property type="match status" value="1"/>
</dbReference>
<evidence type="ECO:0000313" key="7">
    <source>
        <dbReference type="EMBL" id="GMA88151.1"/>
    </source>
</evidence>
<evidence type="ECO:0000259" key="5">
    <source>
        <dbReference type="PROSITE" id="PS50043"/>
    </source>
</evidence>
<keyword evidence="8" id="KW-1185">Reference proteome</keyword>
<evidence type="ECO:0008006" key="9">
    <source>
        <dbReference type="Google" id="ProtNLM"/>
    </source>
</evidence>
<dbReference type="PROSITE" id="PS50043">
    <property type="entry name" value="HTH_LUXR_2"/>
    <property type="match status" value="1"/>
</dbReference>
<dbReference type="PROSITE" id="PS50110">
    <property type="entry name" value="RESPONSE_REGULATORY"/>
    <property type="match status" value="1"/>
</dbReference>
<gene>
    <name evidence="7" type="ORF">GCM10025868_34010</name>
</gene>
<dbReference type="PROSITE" id="PS00622">
    <property type="entry name" value="HTH_LUXR_1"/>
    <property type="match status" value="1"/>
</dbReference>
<dbReference type="Gene3D" id="3.40.50.2300">
    <property type="match status" value="1"/>
</dbReference>
<protein>
    <recommendedName>
        <fullName evidence="9">DNA-binding response regulator</fullName>
    </recommendedName>
</protein>
<keyword evidence="3" id="KW-0804">Transcription</keyword>
<reference evidence="8" key="1">
    <citation type="journal article" date="2019" name="Int. J. Syst. Evol. Microbiol.">
        <title>The Global Catalogue of Microorganisms (GCM) 10K type strain sequencing project: providing services to taxonomists for standard genome sequencing and annotation.</title>
        <authorList>
            <consortium name="The Broad Institute Genomics Platform"/>
            <consortium name="The Broad Institute Genome Sequencing Center for Infectious Disease"/>
            <person name="Wu L."/>
            <person name="Ma J."/>
        </authorList>
    </citation>
    <scope>NUCLEOTIDE SEQUENCE [LARGE SCALE GENOMIC DNA]</scope>
    <source>
        <strain evidence="8">NBRC 108730</strain>
    </source>
</reference>
<evidence type="ECO:0000313" key="8">
    <source>
        <dbReference type="Proteomes" id="UP001157017"/>
    </source>
</evidence>
<dbReference type="SMART" id="SM00421">
    <property type="entry name" value="HTH_LUXR"/>
    <property type="match status" value="1"/>
</dbReference>
<keyword evidence="2" id="KW-0238">DNA-binding</keyword>
<feature type="domain" description="Response regulatory" evidence="6">
    <location>
        <begin position="1"/>
        <end position="60"/>
    </location>
</feature>
<keyword evidence="1" id="KW-0805">Transcription regulation</keyword>
<dbReference type="InterPro" id="IPR001789">
    <property type="entry name" value="Sig_transdc_resp-reg_receiver"/>
</dbReference>
<evidence type="ECO:0000256" key="4">
    <source>
        <dbReference type="PROSITE-ProRule" id="PRU00169"/>
    </source>
</evidence>
<evidence type="ECO:0000259" key="6">
    <source>
        <dbReference type="PROSITE" id="PS50110"/>
    </source>
</evidence>
<comment type="caution">
    <text evidence="7">The sequence shown here is derived from an EMBL/GenBank/DDBJ whole genome shotgun (WGS) entry which is preliminary data.</text>
</comment>
<name>A0ABQ6JIT1_9ACTN</name>
<dbReference type="CDD" id="cd06170">
    <property type="entry name" value="LuxR_C_like"/>
    <property type="match status" value="1"/>
</dbReference>
<evidence type="ECO:0000256" key="1">
    <source>
        <dbReference type="ARBA" id="ARBA00023015"/>
    </source>
</evidence>
<dbReference type="Proteomes" id="UP001157017">
    <property type="component" value="Unassembled WGS sequence"/>
</dbReference>
<evidence type="ECO:0000256" key="2">
    <source>
        <dbReference type="ARBA" id="ARBA00023125"/>
    </source>
</evidence>
<dbReference type="EMBL" id="BSUZ01000001">
    <property type="protein sequence ID" value="GMA88151.1"/>
    <property type="molecule type" value="Genomic_DNA"/>
</dbReference>
<dbReference type="InterPro" id="IPR039420">
    <property type="entry name" value="WalR-like"/>
</dbReference>
<dbReference type="InterPro" id="IPR011006">
    <property type="entry name" value="CheY-like_superfamily"/>
</dbReference>
<dbReference type="Pfam" id="PF00196">
    <property type="entry name" value="GerE"/>
    <property type="match status" value="1"/>
</dbReference>
<sequence length="157" mass="16107">MPQVDGIAAAQHIAATVPVLMLTHSDEPEVIAAALAAGARGFVVHSEFAIDELVAAVRTVAAGGVHLSPSAGAILAGAAALSMAGGNASAATGPAQTWGLSVREQEVMDLIAEGLTNSQVASRCYLSEKTVKNHVNRIFARLGVTSRAEAVSLWLRR</sequence>
<dbReference type="InterPro" id="IPR016032">
    <property type="entry name" value="Sig_transdc_resp-reg_C-effctor"/>
</dbReference>
<organism evidence="7 8">
    <name type="scientific">Angustibacter aerolatus</name>
    <dbReference type="NCBI Taxonomy" id="1162965"/>
    <lineage>
        <taxon>Bacteria</taxon>
        <taxon>Bacillati</taxon>
        <taxon>Actinomycetota</taxon>
        <taxon>Actinomycetes</taxon>
        <taxon>Kineosporiales</taxon>
        <taxon>Kineosporiaceae</taxon>
    </lineage>
</organism>
<evidence type="ECO:0000256" key="3">
    <source>
        <dbReference type="ARBA" id="ARBA00023163"/>
    </source>
</evidence>
<accession>A0ABQ6JIT1</accession>
<comment type="caution">
    <text evidence="4">Lacks conserved residue(s) required for the propagation of feature annotation.</text>
</comment>